<organism evidence="3 4">
    <name type="scientific">Paenibacillus lignilyticus</name>
    <dbReference type="NCBI Taxonomy" id="1172615"/>
    <lineage>
        <taxon>Bacteria</taxon>
        <taxon>Bacillati</taxon>
        <taxon>Bacillota</taxon>
        <taxon>Bacilli</taxon>
        <taxon>Bacillales</taxon>
        <taxon>Paenibacillaceae</taxon>
        <taxon>Paenibacillus</taxon>
    </lineage>
</organism>
<dbReference type="EMBL" id="JAGKSP010000008">
    <property type="protein sequence ID" value="MBP3965012.1"/>
    <property type="molecule type" value="Genomic_DNA"/>
</dbReference>
<dbReference type="SUPFAM" id="SSF53850">
    <property type="entry name" value="Periplasmic binding protein-like II"/>
    <property type="match status" value="1"/>
</dbReference>
<dbReference type="Gene3D" id="3.40.190.10">
    <property type="entry name" value="Periplasmic binding protein-like II"/>
    <property type="match status" value="2"/>
</dbReference>
<keyword evidence="2" id="KW-0732">Signal</keyword>
<protein>
    <submittedName>
        <fullName evidence="3">Extracellular solute-binding protein</fullName>
    </submittedName>
</protein>
<sequence length="559" mass="61736">MKRKRIATSLGVMLLSTSMLMAGCASKSETNTNNDSAAATTNTNNQAEATTNTPEAAPAFEFGVTPVSFSFYGNYDWYTQNPWGADPGTKWIQDNKKVTVTAVQAGSSPEVKLNAMIASDELPDVIWGERDANVEKLRAAGKLVALDQYVDKYPNLKKWAGDATLNMLKAEDGHLYVFPNWYANSARGNGGYIVNTKIYTELGSPKLETFDDLYAYLKLVKEKYPKVIPFETSIGAQGIYELYSGFAEDHPVQFVSQMAVPNGDKLESIFTDPTFKETLQYASKLFREKLVTQDALTQKIEQVREKVTTGKVAVAAAYNVTDLGARGTVALKAADPSAGYTMIWPLQKGGLDKNKIFATQYDSLGWNVNMITTSAKDPEGIFAYLDWLTGPEGQRVGFWGPPGLYWDGFDETDAPKFTDKYASDKEGLSKMMSTMDSFNWAGNTTFIDQAKSKHELSLPADQQEWATIAQNAVAWKTAYNITQFANMDPAPTSEEGVIAQRISDIFTRVFSKALFAKDDAEVEAMLNTASEEANSAGYDKLLTFKTAKWQDNLKRINAQ</sequence>
<gene>
    <name evidence="3" type="ORF">I8J30_19995</name>
</gene>
<evidence type="ECO:0000256" key="1">
    <source>
        <dbReference type="SAM" id="MobiDB-lite"/>
    </source>
</evidence>
<keyword evidence="4" id="KW-1185">Reference proteome</keyword>
<accession>A0ABS5CGM5</accession>
<proteinExistence type="predicted"/>
<evidence type="ECO:0000313" key="3">
    <source>
        <dbReference type="EMBL" id="MBP3965012.1"/>
    </source>
</evidence>
<feature type="compositionally biased region" description="Low complexity" evidence="1">
    <location>
        <begin position="30"/>
        <end position="57"/>
    </location>
</feature>
<dbReference type="PROSITE" id="PS51257">
    <property type="entry name" value="PROKAR_LIPOPROTEIN"/>
    <property type="match status" value="1"/>
</dbReference>
<name>A0ABS5CGM5_9BACL</name>
<dbReference type="Proteomes" id="UP000673394">
    <property type="component" value="Unassembled WGS sequence"/>
</dbReference>
<comment type="caution">
    <text evidence="3">The sequence shown here is derived from an EMBL/GenBank/DDBJ whole genome shotgun (WGS) entry which is preliminary data.</text>
</comment>
<feature type="region of interest" description="Disordered" evidence="1">
    <location>
        <begin position="26"/>
        <end position="57"/>
    </location>
</feature>
<evidence type="ECO:0000256" key="2">
    <source>
        <dbReference type="SAM" id="SignalP"/>
    </source>
</evidence>
<feature type="signal peptide" evidence="2">
    <location>
        <begin position="1"/>
        <end position="22"/>
    </location>
</feature>
<dbReference type="RefSeq" id="WP_210661091.1">
    <property type="nucleotide sequence ID" value="NZ_JAGKSP010000008.1"/>
</dbReference>
<feature type="chain" id="PRO_5046150992" evidence="2">
    <location>
        <begin position="23"/>
        <end position="559"/>
    </location>
</feature>
<reference evidence="3 4" key="1">
    <citation type="submission" date="2021-04" db="EMBL/GenBank/DDBJ databases">
        <title>Paenibacillus sp. DLE-14 whole genome sequence.</title>
        <authorList>
            <person name="Ham Y.J."/>
        </authorList>
    </citation>
    <scope>NUCLEOTIDE SEQUENCE [LARGE SCALE GENOMIC DNA]</scope>
    <source>
        <strain evidence="3 4">DLE-14</strain>
    </source>
</reference>
<evidence type="ECO:0000313" key="4">
    <source>
        <dbReference type="Proteomes" id="UP000673394"/>
    </source>
</evidence>